<organism evidence="3 4">
    <name type="scientific">Mesobacillus jeotgali</name>
    <dbReference type="NCBI Taxonomy" id="129985"/>
    <lineage>
        <taxon>Bacteria</taxon>
        <taxon>Bacillati</taxon>
        <taxon>Bacillota</taxon>
        <taxon>Bacilli</taxon>
        <taxon>Bacillales</taxon>
        <taxon>Bacillaceae</taxon>
        <taxon>Mesobacillus</taxon>
    </lineage>
</organism>
<proteinExistence type="predicted"/>
<dbReference type="InterPro" id="IPR036779">
    <property type="entry name" value="LysM_dom_sf"/>
</dbReference>
<dbReference type="SUPFAM" id="SSF54106">
    <property type="entry name" value="LysM domain"/>
    <property type="match status" value="1"/>
</dbReference>
<reference evidence="3 4" key="1">
    <citation type="submission" date="2023-09" db="EMBL/GenBank/DDBJ databases">
        <title>Microbial mechanism of fulvic acid promoting antimony reduction mineralization in rice fields.</title>
        <authorList>
            <person name="Chen G."/>
            <person name="Lan J."/>
        </authorList>
    </citation>
    <scope>NUCLEOTIDE SEQUENCE [LARGE SCALE GENOMIC DNA]</scope>
    <source>
        <strain evidence="3 4">PS1</strain>
    </source>
</reference>
<dbReference type="RefSeq" id="WP_311071988.1">
    <property type="nucleotide sequence ID" value="NZ_CP134494.1"/>
</dbReference>
<dbReference type="Gene3D" id="3.10.350.10">
    <property type="entry name" value="LysM domain"/>
    <property type="match status" value="1"/>
</dbReference>
<accession>A0ABY9VDS4</accession>
<evidence type="ECO:0000259" key="2">
    <source>
        <dbReference type="PROSITE" id="PS51782"/>
    </source>
</evidence>
<dbReference type="InterPro" id="IPR048862">
    <property type="entry name" value="SPOCS_spoVID_N"/>
</dbReference>
<dbReference type="Pfam" id="PF20918">
    <property type="entry name" value="SPOCS_spoVID-N"/>
    <property type="match status" value="1"/>
</dbReference>
<keyword evidence="4" id="KW-1185">Reference proteome</keyword>
<evidence type="ECO:0000256" key="1">
    <source>
        <dbReference type="SAM" id="MobiDB-lite"/>
    </source>
</evidence>
<dbReference type="CDD" id="cd00118">
    <property type="entry name" value="LysM"/>
    <property type="match status" value="1"/>
</dbReference>
<dbReference type="Pfam" id="PF01476">
    <property type="entry name" value="LysM"/>
    <property type="match status" value="1"/>
</dbReference>
<feature type="domain" description="LysM" evidence="2">
    <location>
        <begin position="335"/>
        <end position="379"/>
    </location>
</feature>
<dbReference type="InterPro" id="IPR014256">
    <property type="entry name" value="Spore_VI_D"/>
</dbReference>
<dbReference type="NCBIfam" id="TIGR02907">
    <property type="entry name" value="spore_VI_D"/>
    <property type="match status" value="1"/>
</dbReference>
<protein>
    <submittedName>
        <fullName evidence="3">Stage VI sporulation protein D</fullName>
    </submittedName>
</protein>
<feature type="region of interest" description="Disordered" evidence="1">
    <location>
        <begin position="272"/>
        <end position="310"/>
    </location>
</feature>
<sequence length="387" mass="44147">MSQGNQSCLRFSLEESVWFQRGQEVAELVSISLDPNITIQENEQYVSIRGSLELTGEYTCREQQQEVDDQIAALKYVHSVMEREEGVYEFLHRFPVDITIPKNRIESIYDIDIQVEGFDYEFPETDRLKLNADLAITGLYGEQQHEAEEDGDSEEAQELEVSYREATAEGDVEIETEAVAENHSLKEREEHDFPEAPAYSFVQQNETLNHQEEDSYEEELYAPFRAEAKKTAAAENASEPEQQAQREPELEYALSDFRGEQEPVMEVEVEEEEVDVELEAPQEPVSESMPAEVEEAPESSSSPVMKKKKPNMKQGISIAEFLARKEEETEVAKIRVCIVQQGDSLQSISERYDVPVQQLLRVNHLSIDHEVHEGQVLYVPGVAVHNS</sequence>
<dbReference type="EMBL" id="CP134494">
    <property type="protein sequence ID" value="WNF21900.1"/>
    <property type="molecule type" value="Genomic_DNA"/>
</dbReference>
<feature type="region of interest" description="Disordered" evidence="1">
    <location>
        <begin position="229"/>
        <end position="248"/>
    </location>
</feature>
<evidence type="ECO:0000313" key="4">
    <source>
        <dbReference type="Proteomes" id="UP001303324"/>
    </source>
</evidence>
<evidence type="ECO:0000313" key="3">
    <source>
        <dbReference type="EMBL" id="WNF21900.1"/>
    </source>
</evidence>
<gene>
    <name evidence="3" type="primary">spoVID</name>
    <name evidence="3" type="ORF">RH061_17150</name>
</gene>
<dbReference type="InterPro" id="IPR018392">
    <property type="entry name" value="LysM"/>
</dbReference>
<dbReference type="PROSITE" id="PS51782">
    <property type="entry name" value="LYSM"/>
    <property type="match status" value="1"/>
</dbReference>
<dbReference type="SMART" id="SM00257">
    <property type="entry name" value="LysM"/>
    <property type="match status" value="1"/>
</dbReference>
<dbReference type="Proteomes" id="UP001303324">
    <property type="component" value="Chromosome"/>
</dbReference>
<name>A0ABY9VDS4_9BACI</name>